<dbReference type="Pfam" id="PF07732">
    <property type="entry name" value="Cu-oxidase_3"/>
    <property type="match status" value="1"/>
</dbReference>
<evidence type="ECO:0000256" key="4">
    <source>
        <dbReference type="ARBA" id="ARBA00011233"/>
    </source>
</evidence>
<evidence type="ECO:0000256" key="3">
    <source>
        <dbReference type="ARBA" id="ARBA00010609"/>
    </source>
</evidence>
<dbReference type="InterPro" id="IPR001287">
    <property type="entry name" value="NO2-reductase_Cu"/>
</dbReference>
<dbReference type="SUPFAM" id="SSF49503">
    <property type="entry name" value="Cupredoxins"/>
    <property type="match status" value="3"/>
</dbReference>
<feature type="transmembrane region" description="Helical" evidence="13">
    <location>
        <begin position="159"/>
        <end position="181"/>
    </location>
</feature>
<evidence type="ECO:0000256" key="9">
    <source>
        <dbReference type="ARBA" id="ARBA00023002"/>
    </source>
</evidence>
<evidence type="ECO:0000259" key="14">
    <source>
        <dbReference type="Pfam" id="PF07732"/>
    </source>
</evidence>
<feature type="binding site" description="type 1 copper site" evidence="12">
    <location>
        <position position="693"/>
    </location>
    <ligand>
        <name>Cu cation</name>
        <dbReference type="ChEBI" id="CHEBI:23378"/>
        <label>1</label>
    </ligand>
</feature>
<evidence type="ECO:0000256" key="11">
    <source>
        <dbReference type="ARBA" id="ARBA00049340"/>
    </source>
</evidence>
<feature type="transmembrane region" description="Helical" evidence="13">
    <location>
        <begin position="340"/>
        <end position="358"/>
    </location>
</feature>
<accession>A0A930YQV3</accession>
<evidence type="ECO:0000313" key="17">
    <source>
        <dbReference type="Proteomes" id="UP000660668"/>
    </source>
</evidence>
<dbReference type="EMBL" id="JADKPO010000023">
    <property type="protein sequence ID" value="MBF4769275.1"/>
    <property type="molecule type" value="Genomic_DNA"/>
</dbReference>
<dbReference type="PRINTS" id="PR00695">
    <property type="entry name" value="CUNO2RDTASE"/>
</dbReference>
<dbReference type="PANTHER" id="PTHR11709">
    <property type="entry name" value="MULTI-COPPER OXIDASE"/>
    <property type="match status" value="1"/>
</dbReference>
<keyword evidence="9" id="KW-0560">Oxidoreductase</keyword>
<feature type="transmembrane region" description="Helical" evidence="13">
    <location>
        <begin position="70"/>
        <end position="89"/>
    </location>
</feature>
<feature type="transmembrane region" description="Helical" evidence="13">
    <location>
        <begin position="254"/>
        <end position="277"/>
    </location>
</feature>
<dbReference type="InterPro" id="IPR028096">
    <property type="entry name" value="EfeO_Cupredoxin"/>
</dbReference>
<comment type="cofactor">
    <cofactor evidence="2 12">
        <name>Cu(2+)</name>
        <dbReference type="ChEBI" id="CHEBI:29036"/>
    </cofactor>
</comment>
<feature type="binding site" description="type 1 copper site" evidence="12">
    <location>
        <position position="685"/>
    </location>
    <ligand>
        <name>Cu cation</name>
        <dbReference type="ChEBI" id="CHEBI:23378"/>
        <label>1</label>
    </ligand>
</feature>
<feature type="binding site" description="type 1 copper site" evidence="12">
    <location>
        <position position="840"/>
    </location>
    <ligand>
        <name>Cu cation</name>
        <dbReference type="ChEBI" id="CHEBI:23378"/>
        <label>1</label>
    </ligand>
</feature>
<feature type="transmembrane region" description="Helical" evidence="13">
    <location>
        <begin position="31"/>
        <end position="50"/>
    </location>
</feature>
<evidence type="ECO:0000259" key="15">
    <source>
        <dbReference type="Pfam" id="PF13473"/>
    </source>
</evidence>
<feature type="transmembrane region" description="Helical" evidence="13">
    <location>
        <begin position="201"/>
        <end position="218"/>
    </location>
</feature>
<feature type="transmembrane region" description="Helical" evidence="13">
    <location>
        <begin position="406"/>
        <end position="427"/>
    </location>
</feature>
<evidence type="ECO:0000256" key="12">
    <source>
        <dbReference type="PIRSR" id="PIRSR601287-1"/>
    </source>
</evidence>
<dbReference type="GO" id="GO:0005507">
    <property type="term" value="F:copper ion binding"/>
    <property type="evidence" value="ECO:0007669"/>
    <property type="project" value="InterPro"/>
</dbReference>
<feature type="binding site" description="type 1 copper site" evidence="12">
    <location>
        <position position="650"/>
    </location>
    <ligand>
        <name>Cu cation</name>
        <dbReference type="ChEBI" id="CHEBI:23378"/>
        <label>1</label>
    </ligand>
</feature>
<dbReference type="CDD" id="cd11020">
    <property type="entry name" value="CuRO_1_CuNIR"/>
    <property type="match status" value="1"/>
</dbReference>
<dbReference type="InterPro" id="IPR045087">
    <property type="entry name" value="Cu-oxidase_fam"/>
</dbReference>
<reference evidence="16" key="1">
    <citation type="submission" date="2020-11" db="EMBL/GenBank/DDBJ databases">
        <title>Nocardioides cynanchi sp. nov., isolated from soil of rhizosphere of Cynanchum wilfordii.</title>
        <authorList>
            <person name="Lee J.-S."/>
            <person name="Suh M.K."/>
            <person name="Kim J.-S."/>
        </authorList>
    </citation>
    <scope>NUCLEOTIDE SEQUENCE</scope>
    <source>
        <strain evidence="16">KCTC 19276</strain>
    </source>
</reference>
<feature type="binding site" description="type 1 copper site" evidence="12">
    <location>
        <position position="645"/>
    </location>
    <ligand>
        <name>Cu cation</name>
        <dbReference type="ChEBI" id="CHEBI:23378"/>
        <label>1</label>
    </ligand>
</feature>
<keyword evidence="7 12" id="KW-0479">Metal-binding</keyword>
<evidence type="ECO:0000256" key="6">
    <source>
        <dbReference type="ARBA" id="ARBA00017290"/>
    </source>
</evidence>
<feature type="transmembrane region" description="Helical" evidence="13">
    <location>
        <begin position="95"/>
        <end position="113"/>
    </location>
</feature>
<dbReference type="EC" id="1.7.2.1" evidence="5"/>
<dbReference type="CDD" id="cd04208">
    <property type="entry name" value="CuRO_2_CuNIR"/>
    <property type="match status" value="1"/>
</dbReference>
<keyword evidence="13" id="KW-1133">Transmembrane helix</keyword>
<keyword evidence="17" id="KW-1185">Reference proteome</keyword>
<protein>
    <recommendedName>
        <fullName evidence="6">Copper-containing nitrite reductase</fullName>
        <ecNumber evidence="5">1.7.2.1</ecNumber>
    </recommendedName>
</protein>
<dbReference type="Gene3D" id="2.60.40.420">
    <property type="entry name" value="Cupredoxins - blue copper proteins"/>
    <property type="match status" value="3"/>
</dbReference>
<keyword evidence="8" id="KW-0677">Repeat</keyword>
<dbReference type="Proteomes" id="UP000660668">
    <property type="component" value="Unassembled WGS sequence"/>
</dbReference>
<dbReference type="InterPro" id="IPR008972">
    <property type="entry name" value="Cupredoxin"/>
</dbReference>
<dbReference type="PANTHER" id="PTHR11709:SF394">
    <property type="entry name" value="FI03373P-RELATED"/>
    <property type="match status" value="1"/>
</dbReference>
<comment type="catalytic activity">
    <reaction evidence="11">
        <text>nitric oxide + Fe(III)-[cytochrome c] + H2O = Fe(II)-[cytochrome c] + nitrite + 2 H(+)</text>
        <dbReference type="Rhea" id="RHEA:15233"/>
        <dbReference type="Rhea" id="RHEA-COMP:10350"/>
        <dbReference type="Rhea" id="RHEA-COMP:14399"/>
        <dbReference type="ChEBI" id="CHEBI:15377"/>
        <dbReference type="ChEBI" id="CHEBI:15378"/>
        <dbReference type="ChEBI" id="CHEBI:16301"/>
        <dbReference type="ChEBI" id="CHEBI:16480"/>
        <dbReference type="ChEBI" id="CHEBI:29033"/>
        <dbReference type="ChEBI" id="CHEBI:29034"/>
        <dbReference type="EC" id="1.7.2.1"/>
    </reaction>
</comment>
<comment type="similarity">
    <text evidence="3">Belongs to the multicopper oxidase family.</text>
</comment>
<organism evidence="16 17">
    <name type="scientific">Nocardioides agariphilus</name>
    <dbReference type="NCBI Taxonomy" id="433664"/>
    <lineage>
        <taxon>Bacteria</taxon>
        <taxon>Bacillati</taxon>
        <taxon>Actinomycetota</taxon>
        <taxon>Actinomycetes</taxon>
        <taxon>Propionibacteriales</taxon>
        <taxon>Nocardioidaceae</taxon>
        <taxon>Nocardioides</taxon>
    </lineage>
</organism>
<feature type="transmembrane region" description="Helical" evidence="13">
    <location>
        <begin position="224"/>
        <end position="242"/>
    </location>
</feature>
<comment type="caution">
    <text evidence="16">The sequence shown here is derived from an EMBL/GenBank/DDBJ whole genome shotgun (WGS) entry which is preliminary data.</text>
</comment>
<evidence type="ECO:0000313" key="16">
    <source>
        <dbReference type="EMBL" id="MBF4769275.1"/>
    </source>
</evidence>
<feature type="binding site" description="type 1 copper site" evidence="12">
    <location>
        <position position="684"/>
    </location>
    <ligand>
        <name>Cu cation</name>
        <dbReference type="ChEBI" id="CHEBI:23378"/>
        <label>1</label>
    </ligand>
</feature>
<feature type="transmembrane region" description="Helical" evidence="13">
    <location>
        <begin position="125"/>
        <end position="147"/>
    </location>
</feature>
<dbReference type="Pfam" id="PF13473">
    <property type="entry name" value="Cupredoxin_1"/>
    <property type="match status" value="1"/>
</dbReference>
<feature type="domain" description="Plastocyanin-like" evidence="14">
    <location>
        <begin position="598"/>
        <end position="707"/>
    </location>
</feature>
<feature type="transmembrane region" description="Helical" evidence="13">
    <location>
        <begin position="297"/>
        <end position="319"/>
    </location>
</feature>
<evidence type="ECO:0000256" key="8">
    <source>
        <dbReference type="ARBA" id="ARBA00022737"/>
    </source>
</evidence>
<keyword evidence="13" id="KW-0472">Membrane</keyword>
<gene>
    <name evidence="16" type="ORF">ISU10_16025</name>
</gene>
<sequence length="857" mass="90497">MRDLPVVFWLLGVAVVSLVHPFIPAPRWLMIHLLVLGAAGHSILVWSRYFADTLVRLPATPRRAQSQRLLLFNAGVLLVAIGVPGSLWWLVVVGALGIAVAVGWHVGTLIRGLRTGFASRFSSTIWFYIAAGALLLVGVTLGTWLAADPGEPLHTRLQLAHVAVNLLGWIGLTVLGTTVTLGPTMLRTRIVEGAEKHSRQALPVLLGGIALVVAAVWADVVVLVPAGLLLYAAGVALVAWPLGRTAWRKPPVSFPSWSLAAGMVWLVGLLLVLVAQVAWDVSHSGSWLEVGRTFEQYIPYLAAGFVAQVLLGALSYLIPVVLGGGPAAVRATNRDLDAGGALRVSLTNLGLLVCVLPVPSLVRVVASALVLAALAAFVPILLRAIRLRRGAPADARETTPRPHGQTTGLAVVGLALVMTAVAFGGSLDPASLGGPPKSAADGVIATGHTTTVTVEAKDMRFTPARIEVPVGDRLVIRVENTDRTDVHDLVLETGHDTGRLAPGESAVLDVGVVGRNLDGWCSVVGHKQMGMVLAIEAVGSPVAATGPGTPPVADDPGTDAHGTGHDMTMGEPADGTVIPDPVLPPPEPGRVHRHTFTVTEQGMEVAPGITQEMWTYNGSAPGPTLHGRVGDTFVIRLVNEGGLGHSIDFHAGQRAPDKVMVTIPPGESLTYRFTATRAGIWMYHCSSMPMSAHIANGLFGAVVIDPPDLPAADKSYVLVQSEHYYGAEGQPVDMDKLLAEEPDAVVFNGYVNAYDHAPLQVKVGERVRIWLLDAGPNRPLSFHVVGGQFDRTWLEGDWLLGSAEAPSRTGGSQALALAVAQGGFVEMVFDEPGRYPLVNHVMIDAERGAHGVIEVTR</sequence>
<comment type="cofactor">
    <cofactor evidence="1 12">
        <name>Cu(+)</name>
        <dbReference type="ChEBI" id="CHEBI:49552"/>
    </cofactor>
</comment>
<keyword evidence="10 12" id="KW-0186">Copper</keyword>
<proteinExistence type="inferred from homology"/>
<comment type="subunit">
    <text evidence="4">Homotrimer.</text>
</comment>
<dbReference type="GO" id="GO:0050421">
    <property type="term" value="F:nitrite reductase (NO-forming) activity"/>
    <property type="evidence" value="ECO:0007669"/>
    <property type="project" value="UniProtKB-EC"/>
</dbReference>
<evidence type="ECO:0000256" key="5">
    <source>
        <dbReference type="ARBA" id="ARBA00011882"/>
    </source>
</evidence>
<evidence type="ECO:0000256" key="1">
    <source>
        <dbReference type="ARBA" id="ARBA00001960"/>
    </source>
</evidence>
<evidence type="ECO:0000256" key="13">
    <source>
        <dbReference type="SAM" id="Phobius"/>
    </source>
</evidence>
<evidence type="ECO:0000256" key="2">
    <source>
        <dbReference type="ARBA" id="ARBA00001973"/>
    </source>
</evidence>
<keyword evidence="13" id="KW-0812">Transmembrane</keyword>
<dbReference type="InterPro" id="IPR011707">
    <property type="entry name" value="Cu-oxidase-like_N"/>
</dbReference>
<evidence type="ECO:0000256" key="10">
    <source>
        <dbReference type="ARBA" id="ARBA00023008"/>
    </source>
</evidence>
<evidence type="ECO:0000256" key="7">
    <source>
        <dbReference type="ARBA" id="ARBA00022723"/>
    </source>
</evidence>
<dbReference type="AlphaFoldDB" id="A0A930YQV3"/>
<feature type="transmembrane region" description="Helical" evidence="13">
    <location>
        <begin position="364"/>
        <end position="385"/>
    </location>
</feature>
<name>A0A930YQV3_9ACTN</name>
<feature type="domain" description="EfeO-type cupredoxin-like" evidence="15">
    <location>
        <begin position="447"/>
        <end position="510"/>
    </location>
</feature>